<dbReference type="PANTHER" id="PTHR43522:SF2">
    <property type="entry name" value="TRANSKETOLASE 1-RELATED"/>
    <property type="match status" value="1"/>
</dbReference>
<feature type="domain" description="Transketolase-like C-terminal" evidence="11">
    <location>
        <begin position="18"/>
        <end position="132"/>
    </location>
</feature>
<dbReference type="GO" id="GO:0006098">
    <property type="term" value="P:pentose-phosphate shunt"/>
    <property type="evidence" value="ECO:0007669"/>
    <property type="project" value="TreeGrafter"/>
</dbReference>
<evidence type="ECO:0000256" key="6">
    <source>
        <dbReference type="ARBA" id="ARBA00022679"/>
    </source>
</evidence>
<dbReference type="GO" id="GO:0005829">
    <property type="term" value="C:cytosol"/>
    <property type="evidence" value="ECO:0007669"/>
    <property type="project" value="TreeGrafter"/>
</dbReference>
<keyword evidence="7" id="KW-0479">Metal-binding</keyword>
<keyword evidence="6" id="KW-0808">Transferase</keyword>
<name>A0A0R1RCQ9_9LACO</name>
<sequence length="143" mass="15620">MPILENSNLLAKEGITKGGYIISKSPENEKTDGLIIATCSEVSLAINAQNELNKIGKYVDVVSMSSQELFNNQSKSYRDSVLPPNLTKRISIEMESTFGWGKYVGLDGVSMGVYKFGMSGSADELISNYGFTVQKVVDTYNSL</sequence>
<reference evidence="12 13" key="1">
    <citation type="journal article" date="2015" name="Genome Announc.">
        <title>Expanding the biotechnology potential of lactobacilli through comparative genomics of 213 strains and associated genera.</title>
        <authorList>
            <person name="Sun Z."/>
            <person name="Harris H.M."/>
            <person name="McCann A."/>
            <person name="Guo C."/>
            <person name="Argimon S."/>
            <person name="Zhang W."/>
            <person name="Yang X."/>
            <person name="Jeffery I.B."/>
            <person name="Cooney J.C."/>
            <person name="Kagawa T.F."/>
            <person name="Liu W."/>
            <person name="Song Y."/>
            <person name="Salvetti E."/>
            <person name="Wrobel A."/>
            <person name="Rasinkangas P."/>
            <person name="Parkhill J."/>
            <person name="Rea M.C."/>
            <person name="O'Sullivan O."/>
            <person name="Ritari J."/>
            <person name="Douillard F.P."/>
            <person name="Paul Ross R."/>
            <person name="Yang R."/>
            <person name="Briner A.E."/>
            <person name="Felis G.E."/>
            <person name="de Vos W.M."/>
            <person name="Barrangou R."/>
            <person name="Klaenhammer T.R."/>
            <person name="Caufield P.W."/>
            <person name="Cui Y."/>
            <person name="Zhang H."/>
            <person name="O'Toole P.W."/>
        </authorList>
    </citation>
    <scope>NUCLEOTIDE SEQUENCE [LARGE SCALE GENOMIC DNA]</scope>
    <source>
        <strain evidence="12 13">DSM 15707</strain>
    </source>
</reference>
<dbReference type="EMBL" id="AZFE01000032">
    <property type="protein sequence ID" value="KRL54751.1"/>
    <property type="molecule type" value="Genomic_DNA"/>
</dbReference>
<comment type="similarity">
    <text evidence="3">Belongs to the transketolase family.</text>
</comment>
<gene>
    <name evidence="12" type="ORF">FC70_GL001551</name>
</gene>
<evidence type="ECO:0000256" key="3">
    <source>
        <dbReference type="ARBA" id="ARBA00007131"/>
    </source>
</evidence>
<evidence type="ECO:0000256" key="5">
    <source>
        <dbReference type="ARBA" id="ARBA00013152"/>
    </source>
</evidence>
<organism evidence="12 13">
    <name type="scientific">Paucilactobacillus oligofermentans DSM 15707 = LMG 22743</name>
    <dbReference type="NCBI Taxonomy" id="1423778"/>
    <lineage>
        <taxon>Bacteria</taxon>
        <taxon>Bacillati</taxon>
        <taxon>Bacillota</taxon>
        <taxon>Bacilli</taxon>
        <taxon>Lactobacillales</taxon>
        <taxon>Lactobacillaceae</taxon>
        <taxon>Paucilactobacillus</taxon>
    </lineage>
</organism>
<dbReference type="Proteomes" id="UP000051697">
    <property type="component" value="Unassembled WGS sequence"/>
</dbReference>
<evidence type="ECO:0000256" key="1">
    <source>
        <dbReference type="ARBA" id="ARBA00001946"/>
    </source>
</evidence>
<proteinExistence type="inferred from homology"/>
<dbReference type="Pfam" id="PF22613">
    <property type="entry name" value="Transketolase_C_1"/>
    <property type="match status" value="1"/>
</dbReference>
<comment type="cofactor">
    <cofactor evidence="2">
        <name>thiamine diphosphate</name>
        <dbReference type="ChEBI" id="CHEBI:58937"/>
    </cofactor>
</comment>
<keyword evidence="8" id="KW-0460">Magnesium</keyword>
<dbReference type="InterPro" id="IPR009014">
    <property type="entry name" value="Transketo_C/PFOR_II"/>
</dbReference>
<comment type="subunit">
    <text evidence="4">Homodimer.</text>
</comment>
<dbReference type="InterPro" id="IPR033247">
    <property type="entry name" value="Transketolase_fam"/>
</dbReference>
<protein>
    <recommendedName>
        <fullName evidence="5">transketolase</fullName>
        <ecNumber evidence="5">2.2.1.1</ecNumber>
    </recommendedName>
</protein>
<evidence type="ECO:0000256" key="2">
    <source>
        <dbReference type="ARBA" id="ARBA00001964"/>
    </source>
</evidence>
<keyword evidence="13" id="KW-1185">Reference proteome</keyword>
<dbReference type="EC" id="2.2.1.1" evidence="5"/>
<dbReference type="STRING" id="1423778.FC70_GL001551"/>
<evidence type="ECO:0000256" key="8">
    <source>
        <dbReference type="ARBA" id="ARBA00022842"/>
    </source>
</evidence>
<dbReference type="SUPFAM" id="SSF52922">
    <property type="entry name" value="TK C-terminal domain-like"/>
    <property type="match status" value="1"/>
</dbReference>
<evidence type="ECO:0000313" key="12">
    <source>
        <dbReference type="EMBL" id="KRL54751.1"/>
    </source>
</evidence>
<dbReference type="GO" id="GO:0004802">
    <property type="term" value="F:transketolase activity"/>
    <property type="evidence" value="ECO:0007669"/>
    <property type="project" value="UniProtKB-EC"/>
</dbReference>
<dbReference type="InterPro" id="IPR055152">
    <property type="entry name" value="Transketolase-like_C_2"/>
</dbReference>
<evidence type="ECO:0000256" key="7">
    <source>
        <dbReference type="ARBA" id="ARBA00022723"/>
    </source>
</evidence>
<dbReference type="PATRIC" id="fig|1423778.4.peg.1588"/>
<evidence type="ECO:0000256" key="9">
    <source>
        <dbReference type="ARBA" id="ARBA00023052"/>
    </source>
</evidence>
<dbReference type="AlphaFoldDB" id="A0A0R1RCQ9"/>
<evidence type="ECO:0000256" key="10">
    <source>
        <dbReference type="ARBA" id="ARBA00049473"/>
    </source>
</evidence>
<keyword evidence="9" id="KW-0786">Thiamine pyrophosphate</keyword>
<evidence type="ECO:0000313" key="13">
    <source>
        <dbReference type="Proteomes" id="UP000051697"/>
    </source>
</evidence>
<comment type="cofactor">
    <cofactor evidence="1">
        <name>Mg(2+)</name>
        <dbReference type="ChEBI" id="CHEBI:18420"/>
    </cofactor>
</comment>
<comment type="caution">
    <text evidence="12">The sequence shown here is derived from an EMBL/GenBank/DDBJ whole genome shotgun (WGS) entry which is preliminary data.</text>
</comment>
<evidence type="ECO:0000259" key="11">
    <source>
        <dbReference type="Pfam" id="PF22613"/>
    </source>
</evidence>
<accession>A0A0R1RCQ9</accession>
<dbReference type="Gene3D" id="3.40.50.920">
    <property type="match status" value="1"/>
</dbReference>
<comment type="catalytic activity">
    <reaction evidence="10">
        <text>D-sedoheptulose 7-phosphate + D-glyceraldehyde 3-phosphate = aldehydo-D-ribose 5-phosphate + D-xylulose 5-phosphate</text>
        <dbReference type="Rhea" id="RHEA:10508"/>
        <dbReference type="ChEBI" id="CHEBI:57483"/>
        <dbReference type="ChEBI" id="CHEBI:57737"/>
        <dbReference type="ChEBI" id="CHEBI:58273"/>
        <dbReference type="ChEBI" id="CHEBI:59776"/>
        <dbReference type="EC" id="2.2.1.1"/>
    </reaction>
</comment>
<dbReference type="PANTHER" id="PTHR43522">
    <property type="entry name" value="TRANSKETOLASE"/>
    <property type="match status" value="1"/>
</dbReference>
<dbReference type="FunFam" id="3.40.50.920:FF:000003">
    <property type="entry name" value="Transketolase"/>
    <property type="match status" value="1"/>
</dbReference>
<dbReference type="GO" id="GO:0046872">
    <property type="term" value="F:metal ion binding"/>
    <property type="evidence" value="ECO:0007669"/>
    <property type="project" value="UniProtKB-KW"/>
</dbReference>
<evidence type="ECO:0000256" key="4">
    <source>
        <dbReference type="ARBA" id="ARBA00011738"/>
    </source>
</evidence>